<keyword evidence="10 16" id="KW-0418">Kinase</keyword>
<dbReference type="AlphaFoldDB" id="K4KJ19"/>
<feature type="binding site" evidence="16">
    <location>
        <begin position="99"/>
        <end position="102"/>
    </location>
    <ligand>
        <name>substrate</name>
    </ligand>
</feature>
<comment type="cofactor">
    <cofactor evidence="16">
        <name>NH4(+)</name>
        <dbReference type="ChEBI" id="CHEBI:28938"/>
    </cofactor>
    <cofactor evidence="16">
        <name>K(+)</name>
        <dbReference type="ChEBI" id="CHEBI:29103"/>
    </cofactor>
    <text evidence="16">A monovalent cation. Ammonium or potassium.</text>
</comment>
<dbReference type="GO" id="GO:0005737">
    <property type="term" value="C:cytoplasm"/>
    <property type="evidence" value="ECO:0007669"/>
    <property type="project" value="UniProtKB-SubCell"/>
</dbReference>
<feature type="binding site" evidence="16">
    <location>
        <position position="177"/>
    </location>
    <ligand>
        <name>substrate</name>
    </ligand>
</feature>
<evidence type="ECO:0000256" key="1">
    <source>
        <dbReference type="ARBA" id="ARBA00001206"/>
    </source>
</evidence>
<dbReference type="NCBIfam" id="TIGR00671">
    <property type="entry name" value="baf"/>
    <property type="match status" value="1"/>
</dbReference>
<dbReference type="UniPathway" id="UPA00241">
    <property type="reaction ID" value="UER00352"/>
</dbReference>
<dbReference type="SUPFAM" id="SSF53067">
    <property type="entry name" value="Actin-like ATPase domain"/>
    <property type="match status" value="2"/>
</dbReference>
<keyword evidence="12 16" id="KW-0630">Potassium</keyword>
<dbReference type="HOGENOM" id="CLU_066627_0_1_6"/>
<feature type="binding site" evidence="16">
    <location>
        <position position="122"/>
    </location>
    <ligand>
        <name>K(+)</name>
        <dbReference type="ChEBI" id="CHEBI:29103"/>
    </ligand>
</feature>
<evidence type="ECO:0000256" key="12">
    <source>
        <dbReference type="ARBA" id="ARBA00022958"/>
    </source>
</evidence>
<evidence type="ECO:0000256" key="4">
    <source>
        <dbReference type="ARBA" id="ARBA00005225"/>
    </source>
</evidence>
<evidence type="ECO:0000256" key="14">
    <source>
        <dbReference type="ARBA" id="ARBA00038036"/>
    </source>
</evidence>
<comment type="similarity">
    <text evidence="14 16">Belongs to the type III pantothenate kinase family.</text>
</comment>
<comment type="cofactor">
    <cofactor evidence="2">
        <name>K(+)</name>
        <dbReference type="ChEBI" id="CHEBI:29103"/>
    </cofactor>
</comment>
<dbReference type="PANTHER" id="PTHR34265">
    <property type="entry name" value="TYPE III PANTOTHENATE KINASE"/>
    <property type="match status" value="1"/>
</dbReference>
<dbReference type="GO" id="GO:0004594">
    <property type="term" value="F:pantothenate kinase activity"/>
    <property type="evidence" value="ECO:0007669"/>
    <property type="project" value="UniProtKB-UniRule"/>
</dbReference>
<feature type="binding site" evidence="16">
    <location>
        <position position="125"/>
    </location>
    <ligand>
        <name>ATP</name>
        <dbReference type="ChEBI" id="CHEBI:30616"/>
    </ligand>
</feature>
<comment type="subcellular location">
    <subcellularLocation>
        <location evidence="3 16">Cytoplasm</location>
    </subcellularLocation>
</comment>
<evidence type="ECO:0000256" key="10">
    <source>
        <dbReference type="ARBA" id="ARBA00022777"/>
    </source>
</evidence>
<dbReference type="OrthoDB" id="9781305at2"/>
<evidence type="ECO:0000256" key="7">
    <source>
        <dbReference type="ARBA" id="ARBA00022490"/>
    </source>
</evidence>
<dbReference type="Proteomes" id="UP000000466">
    <property type="component" value="Chromosome"/>
</dbReference>
<evidence type="ECO:0000313" key="18">
    <source>
        <dbReference type="Proteomes" id="UP000000466"/>
    </source>
</evidence>
<organism evidence="17 18">
    <name type="scientific">Simiduia agarivorans (strain DSM 21679 / JCM 13881 / BCRC 17597 / SA1)</name>
    <dbReference type="NCBI Taxonomy" id="1117647"/>
    <lineage>
        <taxon>Bacteria</taxon>
        <taxon>Pseudomonadati</taxon>
        <taxon>Pseudomonadota</taxon>
        <taxon>Gammaproteobacteria</taxon>
        <taxon>Cellvibrionales</taxon>
        <taxon>Cellvibrionaceae</taxon>
        <taxon>Simiduia</taxon>
    </lineage>
</organism>
<keyword evidence="18" id="KW-1185">Reference proteome</keyword>
<evidence type="ECO:0000313" key="17">
    <source>
        <dbReference type="EMBL" id="AFU99036.1"/>
    </source>
</evidence>
<evidence type="ECO:0000256" key="15">
    <source>
        <dbReference type="ARBA" id="ARBA00040883"/>
    </source>
</evidence>
<accession>K4KJ19</accession>
<dbReference type="Gene3D" id="3.30.420.40">
    <property type="match status" value="2"/>
</dbReference>
<dbReference type="GO" id="GO:0005524">
    <property type="term" value="F:ATP binding"/>
    <property type="evidence" value="ECO:0007669"/>
    <property type="project" value="UniProtKB-UniRule"/>
</dbReference>
<evidence type="ECO:0000256" key="2">
    <source>
        <dbReference type="ARBA" id="ARBA00001958"/>
    </source>
</evidence>
<dbReference type="InterPro" id="IPR043129">
    <property type="entry name" value="ATPase_NBD"/>
</dbReference>
<evidence type="ECO:0000256" key="8">
    <source>
        <dbReference type="ARBA" id="ARBA00022679"/>
    </source>
</evidence>
<evidence type="ECO:0000256" key="11">
    <source>
        <dbReference type="ARBA" id="ARBA00022840"/>
    </source>
</evidence>
<dbReference type="GO" id="GO:0015937">
    <property type="term" value="P:coenzyme A biosynthetic process"/>
    <property type="evidence" value="ECO:0007669"/>
    <property type="project" value="UniProtKB-UniRule"/>
</dbReference>
<keyword evidence="8 16" id="KW-0808">Transferase</keyword>
<keyword evidence="13 16" id="KW-0173">Coenzyme A biosynthesis</keyword>
<dbReference type="CDD" id="cd24015">
    <property type="entry name" value="ASKHA_NBD_PanK-III"/>
    <property type="match status" value="1"/>
</dbReference>
<dbReference type="InterPro" id="IPR004619">
    <property type="entry name" value="Type_III_PanK"/>
</dbReference>
<comment type="subunit">
    <text evidence="5 16">Homodimer.</text>
</comment>
<dbReference type="RefSeq" id="WP_015047200.1">
    <property type="nucleotide sequence ID" value="NC_018868.3"/>
</dbReference>
<feature type="active site" description="Proton acceptor" evidence="16">
    <location>
        <position position="101"/>
    </location>
</feature>
<gene>
    <name evidence="16" type="primary">coaX</name>
    <name evidence="17" type="ordered locus">M5M_09245</name>
</gene>
<sequence>MIVEFDCGNTAVKWRTADGAQRGGQPWAALKAKAGFDFSGLGLPAGLTRARLASVAGEARTGALVNYLACTPGIPVALAQVVPGANGVSCGYAAPERLGIDRWLAVQAALALVPDARLLVVDVGSAVTLDVCEPGRHLGGFIGPGLQLMRTALYSGTHAVKVPDLPGTMPLAPGVDTQQAVSGALALMLSGLVHETARRFGPVDYYLFTGGAGGLLAREFTPSRLVPDLVLDGLALVLP</sequence>
<keyword evidence="7 16" id="KW-0963">Cytoplasm</keyword>
<dbReference type="GO" id="GO:0046872">
    <property type="term" value="F:metal ion binding"/>
    <property type="evidence" value="ECO:0007669"/>
    <property type="project" value="UniProtKB-KW"/>
</dbReference>
<dbReference type="EMBL" id="CP003746">
    <property type="protein sequence ID" value="AFU99036.1"/>
    <property type="molecule type" value="Genomic_DNA"/>
</dbReference>
<dbReference type="HAMAP" id="MF_01274">
    <property type="entry name" value="Pantothen_kinase_3"/>
    <property type="match status" value="1"/>
</dbReference>
<keyword evidence="16" id="KW-0479">Metal-binding</keyword>
<evidence type="ECO:0000256" key="16">
    <source>
        <dbReference type="HAMAP-Rule" id="MF_01274"/>
    </source>
</evidence>
<dbReference type="PANTHER" id="PTHR34265:SF1">
    <property type="entry name" value="TYPE III PANTOTHENATE KINASE"/>
    <property type="match status" value="1"/>
</dbReference>
<feature type="binding site" evidence="16">
    <location>
        <begin position="6"/>
        <end position="13"/>
    </location>
    <ligand>
        <name>ATP</name>
        <dbReference type="ChEBI" id="CHEBI:30616"/>
    </ligand>
</feature>
<comment type="function">
    <text evidence="16">Catalyzes the phosphorylation of pantothenate (Pan), the first step in CoA biosynthesis.</text>
</comment>
<keyword evidence="11 16" id="KW-0067">ATP-binding</keyword>
<dbReference type="KEGG" id="saga:M5M_09245"/>
<dbReference type="STRING" id="1117647.M5M_09245"/>
<evidence type="ECO:0000256" key="5">
    <source>
        <dbReference type="ARBA" id="ARBA00011738"/>
    </source>
</evidence>
<comment type="pathway">
    <text evidence="4 16">Cofactor biosynthesis; coenzyme A biosynthesis; CoA from (R)-pantothenate: step 1/5.</text>
</comment>
<dbReference type="EC" id="2.7.1.33" evidence="6 16"/>
<feature type="binding site" evidence="16">
    <location>
        <position position="92"/>
    </location>
    <ligand>
        <name>substrate</name>
    </ligand>
</feature>
<name>K4KJ19_SIMAS</name>
<proteinExistence type="inferred from homology"/>
<dbReference type="Pfam" id="PF03309">
    <property type="entry name" value="Pan_kinase"/>
    <property type="match status" value="1"/>
</dbReference>
<dbReference type="eggNOG" id="COG1521">
    <property type="taxonomic scope" value="Bacteria"/>
</dbReference>
<reference evidence="17 18" key="1">
    <citation type="journal article" date="2013" name="Genome Announc.">
        <title>Complete genome sequence of Simiduia agarivorans SA1(T), a marine bacterium able to degrade a variety of polysaccharides.</title>
        <authorList>
            <person name="Lin S.Y."/>
            <person name="Shieh W.Y."/>
            <person name="Chen J.S."/>
            <person name="Tang S.L."/>
        </authorList>
    </citation>
    <scope>NUCLEOTIDE SEQUENCE [LARGE SCALE GENOMIC DNA]</scope>
    <source>
        <strain evidence="18">DSM 21679 / JCM 13881 / BCRC 17597 / SA1</strain>
    </source>
</reference>
<evidence type="ECO:0000256" key="9">
    <source>
        <dbReference type="ARBA" id="ARBA00022741"/>
    </source>
</evidence>
<evidence type="ECO:0000256" key="3">
    <source>
        <dbReference type="ARBA" id="ARBA00004496"/>
    </source>
</evidence>
<comment type="catalytic activity">
    <reaction evidence="1 16">
        <text>(R)-pantothenate + ATP = (R)-4'-phosphopantothenate + ADP + H(+)</text>
        <dbReference type="Rhea" id="RHEA:16373"/>
        <dbReference type="ChEBI" id="CHEBI:10986"/>
        <dbReference type="ChEBI" id="CHEBI:15378"/>
        <dbReference type="ChEBI" id="CHEBI:29032"/>
        <dbReference type="ChEBI" id="CHEBI:30616"/>
        <dbReference type="ChEBI" id="CHEBI:456216"/>
        <dbReference type="EC" id="2.7.1.33"/>
    </reaction>
</comment>
<keyword evidence="9 16" id="KW-0547">Nucleotide-binding</keyword>
<protein>
    <recommendedName>
        <fullName evidence="15 16">Type III pantothenate kinase</fullName>
        <ecNumber evidence="6 16">2.7.1.33</ecNumber>
    </recommendedName>
    <alternativeName>
        <fullName evidence="16">PanK-III</fullName>
    </alternativeName>
    <alternativeName>
        <fullName evidence="16">Pantothenic acid kinase</fullName>
    </alternativeName>
</protein>
<evidence type="ECO:0000256" key="6">
    <source>
        <dbReference type="ARBA" id="ARBA00012102"/>
    </source>
</evidence>
<evidence type="ECO:0000256" key="13">
    <source>
        <dbReference type="ARBA" id="ARBA00022993"/>
    </source>
</evidence>